<evidence type="ECO:0000313" key="10">
    <source>
        <dbReference type="EMBL" id="MBJ7595890.1"/>
    </source>
</evidence>
<evidence type="ECO:0000256" key="2">
    <source>
        <dbReference type="ARBA" id="ARBA00022730"/>
    </source>
</evidence>
<evidence type="ECO:0000313" key="13">
    <source>
        <dbReference type="Proteomes" id="UP000606991"/>
    </source>
</evidence>
<dbReference type="RefSeq" id="WP_337313425.1">
    <property type="nucleotide sequence ID" value="NZ_JAEKNS010000138.1"/>
</dbReference>
<evidence type="ECO:0000256" key="4">
    <source>
        <dbReference type="ARBA" id="ARBA00022980"/>
    </source>
</evidence>
<name>A0A2W6ATE2_9BACT</name>
<evidence type="ECO:0000313" key="11">
    <source>
        <dbReference type="EMBL" id="PZR81121.1"/>
    </source>
</evidence>
<keyword evidence="3 7" id="KW-0694">RNA-binding</keyword>
<dbReference type="Pfam" id="PF00297">
    <property type="entry name" value="Ribosomal_L3"/>
    <property type="match status" value="1"/>
</dbReference>
<evidence type="ECO:0000256" key="3">
    <source>
        <dbReference type="ARBA" id="ARBA00022884"/>
    </source>
</evidence>
<accession>A0A934K532</accession>
<dbReference type="InterPro" id="IPR019926">
    <property type="entry name" value="Ribosomal_uL3_CS"/>
</dbReference>
<dbReference type="Proteomes" id="UP000606991">
    <property type="component" value="Unassembled WGS sequence"/>
</dbReference>
<dbReference type="NCBIfam" id="TIGR03625">
    <property type="entry name" value="L3_bact"/>
    <property type="match status" value="1"/>
</dbReference>
<protein>
    <recommendedName>
        <fullName evidence="6 7">Large ribosomal subunit protein uL3</fullName>
    </recommendedName>
</protein>
<dbReference type="Gene3D" id="2.40.30.10">
    <property type="entry name" value="Translation factors"/>
    <property type="match status" value="1"/>
</dbReference>
<evidence type="ECO:0000256" key="8">
    <source>
        <dbReference type="RuleBase" id="RU003905"/>
    </source>
</evidence>
<gene>
    <name evidence="7 10" type="primary">rplC</name>
    <name evidence="11" type="ORF">DLM65_06765</name>
    <name evidence="10" type="ORF">JF886_13730</name>
</gene>
<organism evidence="11 12">
    <name type="scientific">Candidatus Aeolococcus gillhamiae</name>
    <dbReference type="NCBI Taxonomy" id="3127015"/>
    <lineage>
        <taxon>Bacteria</taxon>
        <taxon>Bacillati</taxon>
        <taxon>Candidatus Dormiibacterota</taxon>
        <taxon>Candidatus Dormibacteria</taxon>
        <taxon>Candidatus Aeolococcales</taxon>
        <taxon>Candidatus Aeolococcaceae</taxon>
        <taxon>Candidatus Aeolococcus</taxon>
    </lineage>
</organism>
<comment type="subunit">
    <text evidence="7 9">Part of the 50S ribosomal subunit. Forms a cluster with proteins L14 and L19.</text>
</comment>
<dbReference type="GO" id="GO:0022625">
    <property type="term" value="C:cytosolic large ribosomal subunit"/>
    <property type="evidence" value="ECO:0007669"/>
    <property type="project" value="TreeGrafter"/>
</dbReference>
<dbReference type="PANTHER" id="PTHR11229">
    <property type="entry name" value="50S RIBOSOMAL PROTEIN L3"/>
    <property type="match status" value="1"/>
</dbReference>
<reference evidence="11 12" key="1">
    <citation type="journal article" date="2017" name="Nature">
        <title>Atmospheric trace gases support primary production in Antarctic desert surface soil.</title>
        <authorList>
            <person name="Ji M."/>
            <person name="Greening C."/>
            <person name="Vanwonterghem I."/>
            <person name="Carere C.R."/>
            <person name="Bay S.K."/>
            <person name="Steen J.A."/>
            <person name="Montgomery K."/>
            <person name="Lines T."/>
            <person name="Beardall J."/>
            <person name="van Dorst J."/>
            <person name="Snape I."/>
            <person name="Stott M.B."/>
            <person name="Hugenholtz P."/>
            <person name="Ferrari B.C."/>
        </authorList>
    </citation>
    <scope>NUCLEOTIDE SEQUENCE [LARGE SCALE GENOMIC DNA]</scope>
    <source>
        <strain evidence="11">RRmetagenome_bin12</strain>
    </source>
</reference>
<dbReference type="HAMAP" id="MF_01325_B">
    <property type="entry name" value="Ribosomal_uL3_B"/>
    <property type="match status" value="1"/>
</dbReference>
<dbReference type="AlphaFoldDB" id="A0A2W6ATE2"/>
<evidence type="ECO:0000256" key="1">
    <source>
        <dbReference type="ARBA" id="ARBA00006540"/>
    </source>
</evidence>
<evidence type="ECO:0000256" key="6">
    <source>
        <dbReference type="ARBA" id="ARBA00035243"/>
    </source>
</evidence>
<dbReference type="InterPro" id="IPR019927">
    <property type="entry name" value="Ribosomal_uL3_bac/org-type"/>
</dbReference>
<keyword evidence="2 7" id="KW-0699">rRNA-binding</keyword>
<keyword evidence="5 7" id="KW-0687">Ribonucleoprotein</keyword>
<evidence type="ECO:0000256" key="5">
    <source>
        <dbReference type="ARBA" id="ARBA00023274"/>
    </source>
</evidence>
<accession>A0A2W6ATE2</accession>
<evidence type="ECO:0000313" key="12">
    <source>
        <dbReference type="Proteomes" id="UP000248724"/>
    </source>
</evidence>
<dbReference type="InterPro" id="IPR009000">
    <property type="entry name" value="Transl_B-barrel_sf"/>
</dbReference>
<dbReference type="Gene3D" id="3.30.160.810">
    <property type="match status" value="1"/>
</dbReference>
<dbReference type="PROSITE" id="PS00474">
    <property type="entry name" value="RIBOSOMAL_L3"/>
    <property type="match status" value="1"/>
</dbReference>
<dbReference type="FunFam" id="3.30.160.810:FF:000001">
    <property type="entry name" value="50S ribosomal protein L3"/>
    <property type="match status" value="1"/>
</dbReference>
<dbReference type="PANTHER" id="PTHR11229:SF16">
    <property type="entry name" value="LARGE RIBOSOMAL SUBUNIT PROTEIN UL3C"/>
    <property type="match status" value="1"/>
</dbReference>
<evidence type="ECO:0000256" key="9">
    <source>
        <dbReference type="RuleBase" id="RU003906"/>
    </source>
</evidence>
<dbReference type="GO" id="GO:0019843">
    <property type="term" value="F:rRNA binding"/>
    <property type="evidence" value="ECO:0007669"/>
    <property type="project" value="UniProtKB-UniRule"/>
</dbReference>
<dbReference type="FunFam" id="2.40.30.10:FF:000004">
    <property type="entry name" value="50S ribosomal protein L3"/>
    <property type="match status" value="1"/>
</dbReference>
<dbReference type="Proteomes" id="UP000248724">
    <property type="component" value="Unassembled WGS sequence"/>
</dbReference>
<evidence type="ECO:0000256" key="7">
    <source>
        <dbReference type="HAMAP-Rule" id="MF_01325"/>
    </source>
</evidence>
<reference evidence="11" key="2">
    <citation type="submission" date="2018-05" db="EMBL/GenBank/DDBJ databases">
        <authorList>
            <person name="Ferrari B."/>
        </authorList>
    </citation>
    <scope>NUCLEOTIDE SEQUENCE</scope>
    <source>
        <strain evidence="11">RRmetagenome_bin12</strain>
    </source>
</reference>
<comment type="function">
    <text evidence="7 9">One of the primary rRNA binding proteins, it binds directly near the 3'-end of the 23S rRNA, where it nucleates assembly of the 50S subunit.</text>
</comment>
<reference evidence="10 13" key="3">
    <citation type="submission" date="2020-10" db="EMBL/GenBank/DDBJ databases">
        <title>Ca. Dormibacterota MAGs.</title>
        <authorList>
            <person name="Montgomery K."/>
        </authorList>
    </citation>
    <scope>NUCLEOTIDE SEQUENCE [LARGE SCALE GENOMIC DNA]</scope>
    <source>
        <strain evidence="10">SC8812_S17_18</strain>
    </source>
</reference>
<keyword evidence="4 7" id="KW-0689">Ribosomal protein</keyword>
<dbReference type="EMBL" id="QHBU01000123">
    <property type="protein sequence ID" value="PZR81121.1"/>
    <property type="molecule type" value="Genomic_DNA"/>
</dbReference>
<dbReference type="GO" id="GO:0003735">
    <property type="term" value="F:structural constituent of ribosome"/>
    <property type="evidence" value="ECO:0007669"/>
    <property type="project" value="UniProtKB-UniRule"/>
</dbReference>
<comment type="similarity">
    <text evidence="1 7 8">Belongs to the universal ribosomal protein uL3 family.</text>
</comment>
<comment type="caution">
    <text evidence="11">The sequence shown here is derived from an EMBL/GenBank/DDBJ whole genome shotgun (WGS) entry which is preliminary data.</text>
</comment>
<dbReference type="InterPro" id="IPR000597">
    <property type="entry name" value="Ribosomal_uL3"/>
</dbReference>
<dbReference type="GO" id="GO:0006412">
    <property type="term" value="P:translation"/>
    <property type="evidence" value="ECO:0007669"/>
    <property type="project" value="UniProtKB-UniRule"/>
</dbReference>
<sequence length="209" mass="22902">MARGILARKVGMTQIFTERGTVVPVTVLESDSCHVVQRKTTPVDGYEALQLGFGEKLPRRVNKPLTGHFRRAGVRPLRRLIELRDGGEAELGTRLLVDIFSEGELVDVTGISQGKGFSGTVKRHGFSRGPVSHGSMNTRQPGSIGSVDAARTFKGVKMSGQYGNVRRTVRHLEVVRVDGERNLLLIKGSVPGHRNSVVMVRPSEREDLP</sequence>
<proteinExistence type="inferred from homology"/>
<dbReference type="EMBL" id="JAEKNS010000138">
    <property type="protein sequence ID" value="MBJ7595890.1"/>
    <property type="molecule type" value="Genomic_DNA"/>
</dbReference>
<dbReference type="SUPFAM" id="SSF50447">
    <property type="entry name" value="Translation proteins"/>
    <property type="match status" value="1"/>
</dbReference>